<dbReference type="PANTHER" id="PTHR47371:SF3">
    <property type="entry name" value="PHOSPHOGLYCEROL TRANSFERASE I"/>
    <property type="match status" value="1"/>
</dbReference>
<dbReference type="EMBL" id="CP147920">
    <property type="protein sequence ID" value="XAU14772.1"/>
    <property type="molecule type" value="Genomic_DNA"/>
</dbReference>
<feature type="transmembrane region" description="Helical" evidence="6">
    <location>
        <begin position="41"/>
        <end position="65"/>
    </location>
</feature>
<keyword evidence="9" id="KW-1185">Reference proteome</keyword>
<keyword evidence="2" id="KW-1003">Cell membrane</keyword>
<evidence type="ECO:0000256" key="5">
    <source>
        <dbReference type="ARBA" id="ARBA00023136"/>
    </source>
</evidence>
<evidence type="ECO:0000256" key="4">
    <source>
        <dbReference type="ARBA" id="ARBA00022989"/>
    </source>
</evidence>
<sequence>MIFLRNYFTLFALAYLLLAATKLLFLAFYADRFGGYPIASLLHALVWGYRFDFAAAAIVTLFATLGQFNARLLHIGAALLLGSLVMLQLSDILYFEDASRHIAYEITDVFNDAGGLFMTALGQNTLFTLTALTAVPLMVWGFYRFGRARLHPVPLDRYYLPKTLLLLGLSVFFIRGMFAHIPLTPWQSSQIGDARLAQLALNGSYSALFSLVDTEGRLLPRRVAKLSPREVKRGFAEIYDDGRTVTGMNATPNVIFFFLEGWSGVNMQPYGHALQTTPFFDSILPRSLRPKAAIAGGHRTTEGMFTTLVSYQNPLARSVAKTQLQNFRYRSVIDLFNARGYRSIFFQGTAKETSGTGALAQKLGFSESYGKEDVTERRFGTNFWGVYDQDLYAFALQKLGESSSPFVLGINGATTHDDKLPEGVGKTRFADDEKQNNRLNALHFADAALGEFVAAVQAHYPNTLFVFFADHCGGGVDGTFENFMIPLAFYGASIAPHYLDHYVSQRDIAPTVVDIVFGDYKKLMPDFSGKSLVSDQHFVADYYRNGILGWVEGMQAVEYLADTGEVTCYDVSRYRAKPAACERNSEDYTLRAAAFTDVSQRLLFAGETGRFHTYRATRPAYASLAGRR</sequence>
<dbReference type="PANTHER" id="PTHR47371">
    <property type="entry name" value="LIPOTEICHOIC ACID SYNTHASE"/>
    <property type="match status" value="1"/>
</dbReference>
<keyword evidence="5 6" id="KW-0472">Membrane</keyword>
<evidence type="ECO:0000259" key="7">
    <source>
        <dbReference type="Pfam" id="PF00884"/>
    </source>
</evidence>
<evidence type="ECO:0000313" key="9">
    <source>
        <dbReference type="Proteomes" id="UP001447842"/>
    </source>
</evidence>
<feature type="transmembrane region" description="Helical" evidence="6">
    <location>
        <begin position="115"/>
        <end position="143"/>
    </location>
</feature>
<reference evidence="8 9" key="1">
    <citation type="submission" date="2024-03" db="EMBL/GenBank/DDBJ databases">
        <title>Sulfurimonas sp. HSL3-1.</title>
        <authorList>
            <person name="Wang S."/>
        </authorList>
    </citation>
    <scope>NUCLEOTIDE SEQUENCE [LARGE SCALE GENOMIC DNA]</scope>
    <source>
        <strain evidence="8 9">HSL3-1</strain>
    </source>
</reference>
<keyword evidence="3 6" id="KW-0812">Transmembrane</keyword>
<proteinExistence type="predicted"/>
<dbReference type="Proteomes" id="UP001447842">
    <property type="component" value="Chromosome"/>
</dbReference>
<comment type="subcellular location">
    <subcellularLocation>
        <location evidence="1">Cell membrane</location>
        <topology evidence="1">Multi-pass membrane protein</topology>
    </subcellularLocation>
</comment>
<feature type="domain" description="Sulfatase N-terminal" evidence="7">
    <location>
        <begin position="252"/>
        <end position="515"/>
    </location>
</feature>
<dbReference type="CDD" id="cd16015">
    <property type="entry name" value="LTA_synthase"/>
    <property type="match status" value="1"/>
</dbReference>
<dbReference type="RefSeq" id="WP_345972419.1">
    <property type="nucleotide sequence ID" value="NZ_CP147920.1"/>
</dbReference>
<evidence type="ECO:0000256" key="2">
    <source>
        <dbReference type="ARBA" id="ARBA00022475"/>
    </source>
</evidence>
<dbReference type="Gene3D" id="3.40.720.10">
    <property type="entry name" value="Alkaline Phosphatase, subunit A"/>
    <property type="match status" value="1"/>
</dbReference>
<dbReference type="SUPFAM" id="SSF53649">
    <property type="entry name" value="Alkaline phosphatase-like"/>
    <property type="match status" value="1"/>
</dbReference>
<dbReference type="InterPro" id="IPR017850">
    <property type="entry name" value="Alkaline_phosphatase_core_sf"/>
</dbReference>
<keyword evidence="4 6" id="KW-1133">Transmembrane helix</keyword>
<feature type="transmembrane region" description="Helical" evidence="6">
    <location>
        <begin position="7"/>
        <end position="29"/>
    </location>
</feature>
<dbReference type="InterPro" id="IPR000917">
    <property type="entry name" value="Sulfatase_N"/>
</dbReference>
<evidence type="ECO:0000256" key="3">
    <source>
        <dbReference type="ARBA" id="ARBA00022692"/>
    </source>
</evidence>
<evidence type="ECO:0000313" key="8">
    <source>
        <dbReference type="EMBL" id="XAU14772.1"/>
    </source>
</evidence>
<protein>
    <submittedName>
        <fullName evidence="8">LTA synthase family protein</fullName>
    </submittedName>
</protein>
<dbReference type="InterPro" id="IPR050448">
    <property type="entry name" value="OpgB/LTA_synthase_biosynth"/>
</dbReference>
<evidence type="ECO:0000256" key="6">
    <source>
        <dbReference type="SAM" id="Phobius"/>
    </source>
</evidence>
<organism evidence="8 9">
    <name type="scientific">Sulfurimonas diazotrophicus</name>
    <dbReference type="NCBI Taxonomy" id="3131939"/>
    <lineage>
        <taxon>Bacteria</taxon>
        <taxon>Pseudomonadati</taxon>
        <taxon>Campylobacterota</taxon>
        <taxon>Epsilonproteobacteria</taxon>
        <taxon>Campylobacterales</taxon>
        <taxon>Sulfurimonadaceae</taxon>
        <taxon>Sulfurimonas</taxon>
    </lineage>
</organism>
<feature type="transmembrane region" description="Helical" evidence="6">
    <location>
        <begin position="164"/>
        <end position="183"/>
    </location>
</feature>
<gene>
    <name evidence="8" type="ORF">WCY31_11070</name>
</gene>
<dbReference type="Pfam" id="PF00884">
    <property type="entry name" value="Sulfatase"/>
    <property type="match status" value="1"/>
</dbReference>
<feature type="transmembrane region" description="Helical" evidence="6">
    <location>
        <begin position="72"/>
        <end position="95"/>
    </location>
</feature>
<accession>A0ABZ3H8Q1</accession>
<evidence type="ECO:0000256" key="1">
    <source>
        <dbReference type="ARBA" id="ARBA00004651"/>
    </source>
</evidence>
<name>A0ABZ3H8Q1_9BACT</name>